<evidence type="ECO:0000313" key="5">
    <source>
        <dbReference type="Proteomes" id="UP000268313"/>
    </source>
</evidence>
<name>A0A3A8JTK1_9BACT</name>
<protein>
    <submittedName>
        <fullName evidence="4">Uncharacterized protein</fullName>
    </submittedName>
</protein>
<reference evidence="5" key="1">
    <citation type="submission" date="2018-09" db="EMBL/GenBank/DDBJ databases">
        <authorList>
            <person name="Livingstone P.G."/>
            <person name="Whitworth D.E."/>
        </authorList>
    </citation>
    <scope>NUCLEOTIDE SEQUENCE [LARGE SCALE GENOMIC DNA]</scope>
    <source>
        <strain evidence="5">CA043D</strain>
    </source>
</reference>
<keyword evidence="2" id="KW-0472">Membrane</keyword>
<organism evidence="4 5">
    <name type="scientific">Corallococcus carmarthensis</name>
    <dbReference type="NCBI Taxonomy" id="2316728"/>
    <lineage>
        <taxon>Bacteria</taxon>
        <taxon>Pseudomonadati</taxon>
        <taxon>Myxococcota</taxon>
        <taxon>Myxococcia</taxon>
        <taxon>Myxococcales</taxon>
        <taxon>Cystobacterineae</taxon>
        <taxon>Myxococcaceae</taxon>
        <taxon>Corallococcus</taxon>
    </lineage>
</organism>
<proteinExistence type="predicted"/>
<sequence length="201" mass="21557">MLSLLAAVLLASAPASPALSLLTPEDGRALSARLLVAQSPAVGEQEVPFPVSSFPDGGLDARIHELTQRVGLLQEEIDGIRLGRPRSSKIMTTFGFILAAALLIGLPVMLDGLLDSGADQELSLILGVPLTIVGVVGVVMIVVGFSRGGRIARENKARRDSLVEEKTRLEAELRDLQARRDGLRTRQWQPRPSIPLIAVNF</sequence>
<feature type="transmembrane region" description="Helical" evidence="2">
    <location>
        <begin position="90"/>
        <end position="110"/>
    </location>
</feature>
<feature type="signal peptide" evidence="3">
    <location>
        <begin position="1"/>
        <end position="17"/>
    </location>
</feature>
<feature type="coiled-coil region" evidence="1">
    <location>
        <begin position="152"/>
        <end position="186"/>
    </location>
</feature>
<accession>A0A3A8JTK1</accession>
<keyword evidence="3" id="KW-0732">Signal</keyword>
<keyword evidence="2" id="KW-0812">Transmembrane</keyword>
<evidence type="ECO:0000313" key="4">
    <source>
        <dbReference type="EMBL" id="RKG98248.1"/>
    </source>
</evidence>
<keyword evidence="1" id="KW-0175">Coiled coil</keyword>
<dbReference type="EMBL" id="RAWE01000148">
    <property type="protein sequence ID" value="RKG98248.1"/>
    <property type="molecule type" value="Genomic_DNA"/>
</dbReference>
<comment type="caution">
    <text evidence="4">The sequence shown here is derived from an EMBL/GenBank/DDBJ whole genome shotgun (WGS) entry which is preliminary data.</text>
</comment>
<feature type="transmembrane region" description="Helical" evidence="2">
    <location>
        <begin position="122"/>
        <end position="145"/>
    </location>
</feature>
<keyword evidence="5" id="KW-1185">Reference proteome</keyword>
<dbReference type="OrthoDB" id="5525834at2"/>
<keyword evidence="2" id="KW-1133">Transmembrane helix</keyword>
<gene>
    <name evidence="4" type="ORF">D7X32_30200</name>
</gene>
<dbReference type="RefSeq" id="WP_120606026.1">
    <property type="nucleotide sequence ID" value="NZ_JABFJX010000183.1"/>
</dbReference>
<feature type="chain" id="PRO_5017266013" evidence="3">
    <location>
        <begin position="18"/>
        <end position="201"/>
    </location>
</feature>
<dbReference type="AlphaFoldDB" id="A0A3A8JTK1"/>
<dbReference type="Proteomes" id="UP000268313">
    <property type="component" value="Unassembled WGS sequence"/>
</dbReference>
<evidence type="ECO:0000256" key="1">
    <source>
        <dbReference type="SAM" id="Coils"/>
    </source>
</evidence>
<evidence type="ECO:0000256" key="3">
    <source>
        <dbReference type="SAM" id="SignalP"/>
    </source>
</evidence>
<evidence type="ECO:0000256" key="2">
    <source>
        <dbReference type="SAM" id="Phobius"/>
    </source>
</evidence>